<dbReference type="InterPro" id="IPR029063">
    <property type="entry name" value="SAM-dependent_MTases_sf"/>
</dbReference>
<proteinExistence type="inferred from homology"/>
<sequence length="633" mass="73270">MSELNLKAEQNIESVEDFKFEQQPIKGLPELRWRGKRPFTSTQFYPAQLKESFGEETDRWINKIFWGDNLQVMSHLLKKYRGQVDLIYIDPPFDSKADYKKKIELRGKKAENDKTAFEEKQYTDIWSNDEYLQFMYERLILLRELLSDHGSIYLHCDYHKSHHLRLIMDEIFSPNNFLNEITWQRVYSHNDSVRYGCVHDTLLLYAKSASNFTFNVQYEPYSEQYLKMYSMDDGDGRKYKVENTLGPGGKGCHYTWNGHNRIWRYSEETMRDLDSKGLLYYTSSGFPKKKVYLDEMPGKPLQDVWVDINVIAGQAKELVNYPTQKPAQLLERIIKASSNPGDLVFDCFMGSGTTQAVAMKLGRRFIGADINLGAIDTTVKRLNKLAKDINETNQDETLYTGFEVWNVNNYDVFRNPIQAKELLVEALELQPLPDNALYDGEKDGRMVKIMPINRIATRVDLNELITGFPRDKFDKRKAETPNKPVELITLVCMGHEPDLGANLKLQMKEEGYNIDVEVVDILRDKVNLEFRRDSEADVQIEGDRLVVREFYPMNLLQKLSLEKTNVDEWRELVDSIKIDFNFDGAVFSPTVIDIPEGKELVKGSYIIPADAGTIKVKITDLLSESCEITLNAE</sequence>
<dbReference type="Pfam" id="PF01555">
    <property type="entry name" value="N6_N4_Mtase"/>
    <property type="match status" value="1"/>
</dbReference>
<dbReference type="GO" id="GO:0032259">
    <property type="term" value="P:methylation"/>
    <property type="evidence" value="ECO:0007669"/>
    <property type="project" value="UniProtKB-KW"/>
</dbReference>
<dbReference type="PRINTS" id="PR00508">
    <property type="entry name" value="S21N4MTFRASE"/>
</dbReference>
<evidence type="ECO:0000313" key="6">
    <source>
        <dbReference type="Proteomes" id="UP000763088"/>
    </source>
</evidence>
<dbReference type="Proteomes" id="UP000763088">
    <property type="component" value="Unassembled WGS sequence"/>
</dbReference>
<keyword evidence="2" id="KW-0489">Methyltransferase</keyword>
<evidence type="ECO:0000259" key="4">
    <source>
        <dbReference type="Pfam" id="PF01555"/>
    </source>
</evidence>
<dbReference type="EMBL" id="SUYD01000006">
    <property type="protein sequence ID" value="MBE6266014.1"/>
    <property type="molecule type" value="Genomic_DNA"/>
</dbReference>
<accession>A0A928GH81</accession>
<dbReference type="Gene3D" id="3.40.50.150">
    <property type="entry name" value="Vaccinia Virus protein VP39"/>
    <property type="match status" value="1"/>
</dbReference>
<protein>
    <submittedName>
        <fullName evidence="5">Site-specific DNA-methyltransferase</fullName>
    </submittedName>
</protein>
<dbReference type="PROSITE" id="PS00092">
    <property type="entry name" value="N6_MTASE"/>
    <property type="match status" value="1"/>
</dbReference>
<dbReference type="PANTHER" id="PTHR13370:SF24">
    <property type="entry name" value="TYPE III RESTRICTION-MODIFICATION ENZYME STYLTI MOD SUBUNIT"/>
    <property type="match status" value="1"/>
</dbReference>
<dbReference type="InterPro" id="IPR002941">
    <property type="entry name" value="DNA_methylase_N4/N6"/>
</dbReference>
<feature type="domain" description="DNA methylase N-4/N-6" evidence="4">
    <location>
        <begin position="84"/>
        <end position="379"/>
    </location>
</feature>
<comment type="similarity">
    <text evidence="1">Belongs to the N(4)/N(6)-methyltransferase family.</text>
</comment>
<evidence type="ECO:0000313" key="5">
    <source>
        <dbReference type="EMBL" id="MBE6266014.1"/>
    </source>
</evidence>
<comment type="caution">
    <text evidence="5">The sequence shown here is derived from an EMBL/GenBank/DDBJ whole genome shotgun (WGS) entry which is preliminary data.</text>
</comment>
<evidence type="ECO:0000256" key="1">
    <source>
        <dbReference type="ARBA" id="ARBA00006594"/>
    </source>
</evidence>
<reference evidence="5" key="1">
    <citation type="submission" date="2019-04" db="EMBL/GenBank/DDBJ databases">
        <title>Evolution of Biomass-Degrading Anaerobic Consortia Revealed by Metagenomics.</title>
        <authorList>
            <person name="Peng X."/>
        </authorList>
    </citation>
    <scope>NUCLEOTIDE SEQUENCE</scope>
    <source>
        <strain evidence="5">SIG141</strain>
    </source>
</reference>
<dbReference type="InterPro" id="IPR001091">
    <property type="entry name" value="RM_Methyltransferase"/>
</dbReference>
<dbReference type="InterPro" id="IPR002052">
    <property type="entry name" value="DNA_methylase_N6_adenine_CS"/>
</dbReference>
<dbReference type="GO" id="GO:0003677">
    <property type="term" value="F:DNA binding"/>
    <property type="evidence" value="ECO:0007669"/>
    <property type="project" value="InterPro"/>
</dbReference>
<dbReference type="SUPFAM" id="SSF53335">
    <property type="entry name" value="S-adenosyl-L-methionine-dependent methyltransferases"/>
    <property type="match status" value="1"/>
</dbReference>
<keyword evidence="3" id="KW-0808">Transferase</keyword>
<dbReference type="GO" id="GO:0005737">
    <property type="term" value="C:cytoplasm"/>
    <property type="evidence" value="ECO:0007669"/>
    <property type="project" value="TreeGrafter"/>
</dbReference>
<evidence type="ECO:0000256" key="3">
    <source>
        <dbReference type="ARBA" id="ARBA00022679"/>
    </source>
</evidence>
<organism evidence="5 6">
    <name type="scientific">Xylanibacter ruminicola</name>
    <name type="common">Prevotella ruminicola</name>
    <dbReference type="NCBI Taxonomy" id="839"/>
    <lineage>
        <taxon>Bacteria</taxon>
        <taxon>Pseudomonadati</taxon>
        <taxon>Bacteroidota</taxon>
        <taxon>Bacteroidia</taxon>
        <taxon>Bacteroidales</taxon>
        <taxon>Prevotellaceae</taxon>
        <taxon>Xylanibacter</taxon>
    </lineage>
</organism>
<dbReference type="PANTHER" id="PTHR13370">
    <property type="entry name" value="RNA METHYLASE-RELATED"/>
    <property type="match status" value="1"/>
</dbReference>
<dbReference type="AlphaFoldDB" id="A0A928GH81"/>
<evidence type="ECO:0000256" key="2">
    <source>
        <dbReference type="ARBA" id="ARBA00022603"/>
    </source>
</evidence>
<dbReference type="GO" id="GO:0008170">
    <property type="term" value="F:N-methyltransferase activity"/>
    <property type="evidence" value="ECO:0007669"/>
    <property type="project" value="InterPro"/>
</dbReference>
<gene>
    <name evidence="5" type="ORF">E7102_06055</name>
</gene>
<name>A0A928GH81_XYLRU</name>